<proteinExistence type="predicted"/>
<organism evidence="3 4">
    <name type="scientific">Sphaeroforma arctica JP610</name>
    <dbReference type="NCBI Taxonomy" id="667725"/>
    <lineage>
        <taxon>Eukaryota</taxon>
        <taxon>Ichthyosporea</taxon>
        <taxon>Ichthyophonida</taxon>
        <taxon>Sphaeroforma</taxon>
    </lineage>
</organism>
<dbReference type="InterPro" id="IPR022035">
    <property type="entry name" value="PCIF1_WW"/>
</dbReference>
<dbReference type="AlphaFoldDB" id="A0A0L0G8Q5"/>
<feature type="domain" description="PCIF1 WW" evidence="2">
    <location>
        <begin position="436"/>
        <end position="599"/>
    </location>
</feature>
<evidence type="ECO:0000259" key="2">
    <source>
        <dbReference type="Pfam" id="PF12237"/>
    </source>
</evidence>
<feature type="compositionally biased region" description="Basic residues" evidence="1">
    <location>
        <begin position="318"/>
        <end position="339"/>
    </location>
</feature>
<dbReference type="PANTHER" id="PTHR21727">
    <property type="entry name" value="PHOSPHORYLATED CTD INTERACTING FACTOR 1"/>
    <property type="match status" value="1"/>
</dbReference>
<evidence type="ECO:0000256" key="1">
    <source>
        <dbReference type="SAM" id="MobiDB-lite"/>
    </source>
</evidence>
<name>A0A0L0G8Q5_9EUKA</name>
<evidence type="ECO:0000313" key="4">
    <source>
        <dbReference type="Proteomes" id="UP000054560"/>
    </source>
</evidence>
<dbReference type="OrthoDB" id="193787at2759"/>
<dbReference type="PANTHER" id="PTHR21727:SF0">
    <property type="entry name" value="MRNA (2'-O-METHYLADENOSINE-N(6)-)-METHYLTRANSFERASE"/>
    <property type="match status" value="1"/>
</dbReference>
<feature type="region of interest" description="Disordered" evidence="1">
    <location>
        <begin position="50"/>
        <end position="72"/>
    </location>
</feature>
<protein>
    <recommendedName>
        <fullName evidence="2">PCIF1 WW domain-containing protein</fullName>
    </recommendedName>
</protein>
<dbReference type="GO" id="GO:0099122">
    <property type="term" value="F:RNA polymerase II C-terminal domain binding"/>
    <property type="evidence" value="ECO:0007669"/>
    <property type="project" value="InterPro"/>
</dbReference>
<reference evidence="3 4" key="1">
    <citation type="submission" date="2011-02" db="EMBL/GenBank/DDBJ databases">
        <title>The Genome Sequence of Sphaeroforma arctica JP610.</title>
        <authorList>
            <consortium name="The Broad Institute Genome Sequencing Platform"/>
            <person name="Russ C."/>
            <person name="Cuomo C."/>
            <person name="Young S.K."/>
            <person name="Zeng Q."/>
            <person name="Gargeya S."/>
            <person name="Alvarado L."/>
            <person name="Berlin A."/>
            <person name="Chapman S.B."/>
            <person name="Chen Z."/>
            <person name="Freedman E."/>
            <person name="Gellesch M."/>
            <person name="Goldberg J."/>
            <person name="Griggs A."/>
            <person name="Gujja S."/>
            <person name="Heilman E."/>
            <person name="Heiman D."/>
            <person name="Howarth C."/>
            <person name="Mehta T."/>
            <person name="Neiman D."/>
            <person name="Pearson M."/>
            <person name="Roberts A."/>
            <person name="Saif S."/>
            <person name="Shea T."/>
            <person name="Shenoy N."/>
            <person name="Sisk P."/>
            <person name="Stolte C."/>
            <person name="Sykes S."/>
            <person name="White J."/>
            <person name="Yandava C."/>
            <person name="Burger G."/>
            <person name="Gray M.W."/>
            <person name="Holland P.W.H."/>
            <person name="King N."/>
            <person name="Lang F.B.F."/>
            <person name="Roger A.J."/>
            <person name="Ruiz-Trillo I."/>
            <person name="Haas B."/>
            <person name="Nusbaum C."/>
            <person name="Birren B."/>
        </authorList>
    </citation>
    <scope>NUCLEOTIDE SEQUENCE [LARGE SCALE GENOMIC DNA]</scope>
    <source>
        <strain evidence="3 4">JP610</strain>
    </source>
</reference>
<gene>
    <name evidence="3" type="ORF">SARC_02416</name>
</gene>
<dbReference type="Proteomes" id="UP000054560">
    <property type="component" value="Unassembled WGS sequence"/>
</dbReference>
<accession>A0A0L0G8Q5</accession>
<dbReference type="InterPro" id="IPR039881">
    <property type="entry name" value="PCIF1-like"/>
</dbReference>
<feature type="compositionally biased region" description="Basic and acidic residues" evidence="1">
    <location>
        <begin position="422"/>
        <end position="432"/>
    </location>
</feature>
<sequence length="685" mass="75768">MPELQLAGYQFYKEPCVSARAYRHVAPSIELVRAQKVQELTEALHAAVDSQYGGPSTQGRKRVHESSHYNDGSGSAVPILALERWMFNAKDLERDALRDISGKTGDEGGEKNQDYEKSVGRTEETDALLPDIINVAEKVEPVLVRDLVRGSHTQESAAEIATHVAELSHEFAVGINRLCKLGLSADLEPSSSMAPSCPQCGKIIEVRVRVTMHKHTIDVNTVRIRQRPDMKQKGTQVKYVQGVKEEGLEGGDGTNVSVGPPVCAVCVADGRTAPTRLLKLNHEHYAKLRALWDSAQAAESVADHAGNADGDGMGNSKANKKRNKNKKRNENRRKKKKAKGERDGNNNGTGAEHEEKTPTDTIKDIKNIEGKQGKKHSDTKPSSKTSAERSAEKDTSTNEAKKGDTAITGAIKRSNSSTVKRVTSDKHGKPIELDDKQHKNTEELFHNDLYSMLLRYNALSGMGFQAACSEHVFAALKSLFRTDFECFSSPLNTHHPLYCSAYIDTDFHFGSRGNFFDFYPASGSFQANPPFVTGVMERMAKHIETLLQKANTNSQPLSFIVVVPGWVNEVSYQTMLASPFMEGDGPLLISKDDHGFCDGAQHQRQDRYRNSPFDTAIFFLRTDAARNVYGERTFESDAILRKAFAEALPSDAAVARRARDARGFADLDRMGNGSSKKRKGFFKRY</sequence>
<keyword evidence="4" id="KW-1185">Reference proteome</keyword>
<dbReference type="EMBL" id="KQ241703">
    <property type="protein sequence ID" value="KNC85417.1"/>
    <property type="molecule type" value="Genomic_DNA"/>
</dbReference>
<dbReference type="RefSeq" id="XP_014159319.1">
    <property type="nucleotide sequence ID" value="XM_014303844.1"/>
</dbReference>
<dbReference type="GO" id="GO:0016422">
    <property type="term" value="F:mRNA (2'-O-methyladenosine-N6-)-methyltransferase activity"/>
    <property type="evidence" value="ECO:0007669"/>
    <property type="project" value="InterPro"/>
</dbReference>
<dbReference type="GeneID" id="25902920"/>
<feature type="region of interest" description="Disordered" evidence="1">
    <location>
        <begin position="100"/>
        <end position="121"/>
    </location>
</feature>
<evidence type="ECO:0000313" key="3">
    <source>
        <dbReference type="EMBL" id="KNC85417.1"/>
    </source>
</evidence>
<feature type="compositionally biased region" description="Basic and acidic residues" evidence="1">
    <location>
        <begin position="351"/>
        <end position="404"/>
    </location>
</feature>
<dbReference type="Pfam" id="PF12237">
    <property type="entry name" value="PCIF1_WW"/>
    <property type="match status" value="1"/>
</dbReference>
<feature type="region of interest" description="Disordered" evidence="1">
    <location>
        <begin position="304"/>
        <end position="432"/>
    </location>
</feature>
<dbReference type="eggNOG" id="ENOG502QVT7">
    <property type="taxonomic scope" value="Eukaryota"/>
</dbReference>